<dbReference type="PANTHER" id="PTHR30537">
    <property type="entry name" value="HTH-TYPE TRANSCRIPTIONAL REGULATOR"/>
    <property type="match status" value="1"/>
</dbReference>
<keyword evidence="7" id="KW-1185">Reference proteome</keyword>
<evidence type="ECO:0000256" key="2">
    <source>
        <dbReference type="ARBA" id="ARBA00023015"/>
    </source>
</evidence>
<dbReference type="SUPFAM" id="SSF46785">
    <property type="entry name" value="Winged helix' DNA-binding domain"/>
    <property type="match status" value="1"/>
</dbReference>
<evidence type="ECO:0000313" key="7">
    <source>
        <dbReference type="Proteomes" id="UP000192934"/>
    </source>
</evidence>
<dbReference type="Gene3D" id="3.40.190.290">
    <property type="match status" value="1"/>
</dbReference>
<dbReference type="PANTHER" id="PTHR30537:SF3">
    <property type="entry name" value="TRANSCRIPTIONAL REGULATORY PROTEIN"/>
    <property type="match status" value="1"/>
</dbReference>
<dbReference type="InterPro" id="IPR005119">
    <property type="entry name" value="LysR_subst-bd"/>
</dbReference>
<dbReference type="GO" id="GO:0003700">
    <property type="term" value="F:DNA-binding transcription factor activity"/>
    <property type="evidence" value="ECO:0007669"/>
    <property type="project" value="InterPro"/>
</dbReference>
<keyword evidence="4" id="KW-0804">Transcription</keyword>
<dbReference type="SUPFAM" id="SSF53850">
    <property type="entry name" value="Periplasmic binding protein-like II"/>
    <property type="match status" value="1"/>
</dbReference>
<dbReference type="RefSeq" id="WP_085218518.1">
    <property type="nucleotide sequence ID" value="NZ_LT840185.1"/>
</dbReference>
<proteinExistence type="inferred from homology"/>
<evidence type="ECO:0000256" key="4">
    <source>
        <dbReference type="ARBA" id="ARBA00023163"/>
    </source>
</evidence>
<comment type="similarity">
    <text evidence="1">Belongs to the LysR transcriptional regulatory family.</text>
</comment>
<dbReference type="InterPro" id="IPR036390">
    <property type="entry name" value="WH_DNA-bd_sf"/>
</dbReference>
<organism evidence="6 7">
    <name type="scientific">Allosphingosinicella indica</name>
    <dbReference type="NCBI Taxonomy" id="941907"/>
    <lineage>
        <taxon>Bacteria</taxon>
        <taxon>Pseudomonadati</taxon>
        <taxon>Pseudomonadota</taxon>
        <taxon>Alphaproteobacteria</taxon>
        <taxon>Sphingomonadales</taxon>
        <taxon>Sphingomonadaceae</taxon>
        <taxon>Allosphingosinicella</taxon>
    </lineage>
</organism>
<dbReference type="GO" id="GO:0006351">
    <property type="term" value="P:DNA-templated transcription"/>
    <property type="evidence" value="ECO:0007669"/>
    <property type="project" value="TreeGrafter"/>
</dbReference>
<reference evidence="7" key="1">
    <citation type="submission" date="2017-04" db="EMBL/GenBank/DDBJ databases">
        <authorList>
            <person name="Varghese N."/>
            <person name="Submissions S."/>
        </authorList>
    </citation>
    <scope>NUCLEOTIDE SEQUENCE [LARGE SCALE GENOMIC DNA]</scope>
    <source>
        <strain evidence="7">Dd16</strain>
    </source>
</reference>
<dbReference type="STRING" id="941907.SAMN06295910_1865"/>
<feature type="domain" description="HTH lysR-type" evidence="5">
    <location>
        <begin position="1"/>
        <end position="58"/>
    </location>
</feature>
<dbReference type="Proteomes" id="UP000192934">
    <property type="component" value="Chromosome I"/>
</dbReference>
<evidence type="ECO:0000313" key="6">
    <source>
        <dbReference type="EMBL" id="SMF70450.1"/>
    </source>
</evidence>
<name>A0A1X7GJ16_9SPHN</name>
<dbReference type="AlphaFoldDB" id="A0A1X7GJ16"/>
<dbReference type="InterPro" id="IPR036388">
    <property type="entry name" value="WH-like_DNA-bd_sf"/>
</dbReference>
<protein>
    <submittedName>
        <fullName evidence="6">DNA-binding transcriptional regulator, LysR family</fullName>
    </submittedName>
</protein>
<dbReference type="InterPro" id="IPR000847">
    <property type="entry name" value="LysR_HTH_N"/>
</dbReference>
<sequence length="298" mass="32860">MNWDDLRFFAELARTGSLSAAARAMKVDHSTVARHVDSLEHSLGVRLFDRLPRGWKLTHDGTAMAERVRPLEEEIYGLSSFARGRSDAIGGTVRLSAPPGFASLFLMPRMGLLRERHPGIELEVVGEARIANLTRREADIALRLGRPEGASMVMRRMPDFAYALFAHPDYLGRVAPAEWSFVGHDESLAHAGPQQWLRRYAAGRPIALRGNDVAGLLGAVRAGVGVGVLSAHLLELAPDLVCLAEGDPLLARDFWLVVQSDVRRSPAVRAVMDMLVEIIERDRRLIEGPVRNSPDDPE</sequence>
<evidence type="ECO:0000256" key="3">
    <source>
        <dbReference type="ARBA" id="ARBA00023125"/>
    </source>
</evidence>
<keyword evidence="3 6" id="KW-0238">DNA-binding</keyword>
<evidence type="ECO:0000259" key="5">
    <source>
        <dbReference type="PROSITE" id="PS50931"/>
    </source>
</evidence>
<dbReference type="Pfam" id="PF03466">
    <property type="entry name" value="LysR_substrate"/>
    <property type="match status" value="1"/>
</dbReference>
<dbReference type="Pfam" id="PF00126">
    <property type="entry name" value="HTH_1"/>
    <property type="match status" value="1"/>
</dbReference>
<gene>
    <name evidence="6" type="ORF">SAMN06295910_1865</name>
</gene>
<dbReference type="OrthoDB" id="9798121at2"/>
<keyword evidence="2" id="KW-0805">Transcription regulation</keyword>
<evidence type="ECO:0000256" key="1">
    <source>
        <dbReference type="ARBA" id="ARBA00009437"/>
    </source>
</evidence>
<dbReference type="GO" id="GO:0043565">
    <property type="term" value="F:sequence-specific DNA binding"/>
    <property type="evidence" value="ECO:0007669"/>
    <property type="project" value="TreeGrafter"/>
</dbReference>
<accession>A0A1X7GJ16</accession>
<dbReference type="EMBL" id="LT840185">
    <property type="protein sequence ID" value="SMF70450.1"/>
    <property type="molecule type" value="Genomic_DNA"/>
</dbReference>
<dbReference type="Gene3D" id="1.10.10.10">
    <property type="entry name" value="Winged helix-like DNA-binding domain superfamily/Winged helix DNA-binding domain"/>
    <property type="match status" value="1"/>
</dbReference>
<dbReference type="InterPro" id="IPR058163">
    <property type="entry name" value="LysR-type_TF_proteobact-type"/>
</dbReference>
<dbReference type="PROSITE" id="PS50931">
    <property type="entry name" value="HTH_LYSR"/>
    <property type="match status" value="1"/>
</dbReference>